<dbReference type="AlphaFoldDB" id="A0A248UM76"/>
<reference evidence="1 2" key="1">
    <citation type="submission" date="2017-07" db="EMBL/GenBank/DDBJ databases">
        <title>Phylogenetic study on the rhizospheric bacterium Ochrobactrum sp. A44.</title>
        <authorList>
            <person name="Krzyzanowska D.M."/>
            <person name="Ossowicki A."/>
            <person name="Rajewska M."/>
            <person name="Maciag T."/>
            <person name="Kaczynski Z."/>
            <person name="Czerwicka M."/>
            <person name="Jafra S."/>
        </authorList>
    </citation>
    <scope>NUCLEOTIDE SEQUENCE [LARGE SCALE GENOMIC DNA]</scope>
    <source>
        <strain evidence="1 2">A44</strain>
        <plasmid evidence="1 2">unnamed1</plasmid>
    </source>
</reference>
<sequence length="41" mass="4477">MVDARAVLKVRFVTSRQIGDLPCGARHQPTAKVLVPSQAIF</sequence>
<keyword evidence="1" id="KW-0614">Plasmid</keyword>
<accession>A0A248UM76</accession>
<proteinExistence type="predicted"/>
<evidence type="ECO:0000313" key="2">
    <source>
        <dbReference type="Proteomes" id="UP000215256"/>
    </source>
</evidence>
<dbReference type="KEGG" id="och:CES85_3421"/>
<protein>
    <submittedName>
        <fullName evidence="1">Uncharacterized protein</fullName>
    </submittedName>
</protein>
<evidence type="ECO:0000313" key="1">
    <source>
        <dbReference type="EMBL" id="ASV87778.1"/>
    </source>
</evidence>
<organism evidence="1 2">
    <name type="scientific">Ochrobactrum quorumnocens</name>
    <dbReference type="NCBI Taxonomy" id="271865"/>
    <lineage>
        <taxon>Bacteria</taxon>
        <taxon>Pseudomonadati</taxon>
        <taxon>Pseudomonadota</taxon>
        <taxon>Alphaproteobacteria</taxon>
        <taxon>Hyphomicrobiales</taxon>
        <taxon>Brucellaceae</taxon>
        <taxon>Brucella/Ochrobactrum group</taxon>
        <taxon>Ochrobactrum</taxon>
    </lineage>
</organism>
<gene>
    <name evidence="1" type="ORF">CES85_3421</name>
</gene>
<dbReference type="Proteomes" id="UP000215256">
    <property type="component" value="Plasmid unnamed1"/>
</dbReference>
<dbReference type="EMBL" id="CP022605">
    <property type="protein sequence ID" value="ASV87778.1"/>
    <property type="molecule type" value="Genomic_DNA"/>
</dbReference>
<geneLocation type="plasmid" evidence="1 2">
    <name>unnamed1</name>
</geneLocation>
<name>A0A248UM76_9HYPH</name>